<dbReference type="EC" id="2.7.6.1" evidence="12"/>
<evidence type="ECO:0000256" key="9">
    <source>
        <dbReference type="ARBA" id="ARBA00049535"/>
    </source>
</evidence>
<evidence type="ECO:0000256" key="4">
    <source>
        <dbReference type="ARBA" id="ARBA00022727"/>
    </source>
</evidence>
<comment type="catalytic activity">
    <reaction evidence="9 12">
        <text>D-ribose 5-phosphate + ATP = 5-phospho-alpha-D-ribose 1-diphosphate + AMP + H(+)</text>
        <dbReference type="Rhea" id="RHEA:15609"/>
        <dbReference type="ChEBI" id="CHEBI:15378"/>
        <dbReference type="ChEBI" id="CHEBI:30616"/>
        <dbReference type="ChEBI" id="CHEBI:58017"/>
        <dbReference type="ChEBI" id="CHEBI:78346"/>
        <dbReference type="ChEBI" id="CHEBI:456215"/>
        <dbReference type="EC" id="2.7.6.1"/>
    </reaction>
</comment>
<evidence type="ECO:0000313" key="14">
    <source>
        <dbReference type="EMBL" id="OGF62390.1"/>
    </source>
</evidence>
<feature type="binding site" evidence="12">
    <location>
        <begin position="97"/>
        <end position="98"/>
    </location>
    <ligand>
        <name>ATP</name>
        <dbReference type="ChEBI" id="CHEBI:30616"/>
    </ligand>
</feature>
<comment type="cofactor">
    <cofactor evidence="12">
        <name>Mg(2+)</name>
        <dbReference type="ChEBI" id="CHEBI:18420"/>
    </cofactor>
    <text evidence="12">Binds 2 Mg(2+) ions per subunit.</text>
</comment>
<keyword evidence="8 12" id="KW-0460">Magnesium</keyword>
<dbReference type="GO" id="GO:0005737">
    <property type="term" value="C:cytoplasm"/>
    <property type="evidence" value="ECO:0007669"/>
    <property type="project" value="UniProtKB-SubCell"/>
</dbReference>
<dbReference type="InterPro" id="IPR000836">
    <property type="entry name" value="PRTase_dom"/>
</dbReference>
<sequence>MREPLKIFAGNSNSTLAKEICNILGLQPGEISISRFSDGEIYIQIQENVRGTDVYVVQSICDPVNDNLMELLIMIDSLKRASADRITAVIPYYGYARQDRKDKPRVPITSRLVADLLTSAGASRILTMDLHAQQIVGFFNIPVDHLFAAPVMLEAIMKMNLTNIVIVAPDAGAVERARAYAKRLATDLAIIDKRRVETNKAEVMNVIGEVTNKNVFLVDDMVDTAGTLVNAAKALKEKGAIDVYASCTHPVLSGPAIERIAQSDIKVMLVSNTIPVHEQKLEVGKIKVNSVANLFAKAIKNIHEETSISSLFV</sequence>
<dbReference type="FunFam" id="3.40.50.2020:FF:000001">
    <property type="entry name" value="Ribose-phosphate pyrophosphokinase"/>
    <property type="match status" value="1"/>
</dbReference>
<dbReference type="Proteomes" id="UP000178943">
    <property type="component" value="Unassembled WGS sequence"/>
</dbReference>
<comment type="caution">
    <text evidence="14">The sequence shown here is derived from an EMBL/GenBank/DDBJ whole genome shotgun (WGS) entry which is preliminary data.</text>
</comment>
<feature type="binding site" evidence="12">
    <location>
        <begin position="223"/>
        <end position="227"/>
    </location>
    <ligand>
        <name>D-ribose 5-phosphate</name>
        <dbReference type="ChEBI" id="CHEBI:78346"/>
    </ligand>
</feature>
<dbReference type="HAMAP" id="MF_00583_B">
    <property type="entry name" value="RibP_PPkinase_B"/>
    <property type="match status" value="1"/>
</dbReference>
<evidence type="ECO:0000256" key="7">
    <source>
        <dbReference type="ARBA" id="ARBA00022840"/>
    </source>
</evidence>
<evidence type="ECO:0000256" key="2">
    <source>
        <dbReference type="ARBA" id="ARBA00022679"/>
    </source>
</evidence>
<dbReference type="InterPro" id="IPR029099">
    <property type="entry name" value="Pribosyltran_N"/>
</dbReference>
<dbReference type="GO" id="GO:0005524">
    <property type="term" value="F:ATP binding"/>
    <property type="evidence" value="ECO:0007669"/>
    <property type="project" value="UniProtKB-KW"/>
</dbReference>
<dbReference type="SUPFAM" id="SSF53271">
    <property type="entry name" value="PRTase-like"/>
    <property type="match status" value="1"/>
</dbReference>
<evidence type="ECO:0000256" key="1">
    <source>
        <dbReference type="ARBA" id="ARBA00004996"/>
    </source>
</evidence>
<dbReference type="GO" id="GO:0006015">
    <property type="term" value="P:5-phosphoribose 1-diphosphate biosynthetic process"/>
    <property type="evidence" value="ECO:0007669"/>
    <property type="project" value="UniProtKB-UniRule"/>
</dbReference>
<dbReference type="PANTHER" id="PTHR10210">
    <property type="entry name" value="RIBOSE-PHOSPHATE DIPHOSPHOKINASE FAMILY MEMBER"/>
    <property type="match status" value="1"/>
</dbReference>
<feature type="active site" evidence="12">
    <location>
        <position position="193"/>
    </location>
</feature>
<name>A0A1F5VGC5_9BACT</name>
<evidence type="ECO:0000256" key="5">
    <source>
        <dbReference type="ARBA" id="ARBA00022741"/>
    </source>
</evidence>
<evidence type="ECO:0000256" key="8">
    <source>
        <dbReference type="ARBA" id="ARBA00022842"/>
    </source>
</evidence>
<dbReference type="GO" id="GO:0004749">
    <property type="term" value="F:ribose phosphate diphosphokinase activity"/>
    <property type="evidence" value="ECO:0007669"/>
    <property type="project" value="UniProtKB-UniRule"/>
</dbReference>
<dbReference type="GO" id="GO:0006164">
    <property type="term" value="P:purine nucleotide biosynthetic process"/>
    <property type="evidence" value="ECO:0007669"/>
    <property type="project" value="TreeGrafter"/>
</dbReference>
<dbReference type="NCBIfam" id="TIGR01251">
    <property type="entry name" value="ribP_PPkin"/>
    <property type="match status" value="1"/>
</dbReference>
<feature type="binding site" evidence="12">
    <location>
        <position position="131"/>
    </location>
    <ligand>
        <name>Mg(2+)</name>
        <dbReference type="ChEBI" id="CHEBI:18420"/>
    </ligand>
</feature>
<accession>A0A1F5VGC5</accession>
<dbReference type="AlphaFoldDB" id="A0A1F5VGC5"/>
<comment type="pathway">
    <text evidence="1 12">Metabolic intermediate biosynthesis; 5-phospho-alpha-D-ribose 1-diphosphate biosynthesis; 5-phospho-alpha-D-ribose 1-diphosphate from D-ribose 5-phosphate (route I): step 1/1.</text>
</comment>
<keyword evidence="3 12" id="KW-0479">Metal-binding</keyword>
<feature type="binding site" evidence="12">
    <location>
        <position position="195"/>
    </location>
    <ligand>
        <name>D-ribose 5-phosphate</name>
        <dbReference type="ChEBI" id="CHEBI:78346"/>
    </ligand>
</feature>
<comment type="similarity">
    <text evidence="11 12">Belongs to the ribose-phosphate pyrophosphokinase family. Class I subfamily.</text>
</comment>
<comment type="subcellular location">
    <subcellularLocation>
        <location evidence="12">Cytoplasm</location>
    </subcellularLocation>
</comment>
<feature type="binding site" evidence="12">
    <location>
        <position position="170"/>
    </location>
    <ligand>
        <name>Mg(2+)</name>
        <dbReference type="ChEBI" id="CHEBI:18420"/>
    </ligand>
</feature>
<dbReference type="CDD" id="cd06223">
    <property type="entry name" value="PRTases_typeI"/>
    <property type="match status" value="1"/>
</dbReference>
<gene>
    <name evidence="12" type="primary">prs</name>
    <name evidence="14" type="ORF">A2Y62_17230</name>
</gene>
<evidence type="ECO:0000256" key="3">
    <source>
        <dbReference type="ARBA" id="ARBA00022723"/>
    </source>
</evidence>
<organism evidence="14 15">
    <name type="scientific">Candidatus Fischerbacteria bacterium RBG_13_37_8</name>
    <dbReference type="NCBI Taxonomy" id="1817863"/>
    <lineage>
        <taxon>Bacteria</taxon>
        <taxon>Candidatus Fischeribacteriota</taxon>
    </lineage>
</organism>
<evidence type="ECO:0000256" key="12">
    <source>
        <dbReference type="HAMAP-Rule" id="MF_00583"/>
    </source>
</evidence>
<feature type="binding site" evidence="12">
    <location>
        <position position="219"/>
    </location>
    <ligand>
        <name>D-ribose 5-phosphate</name>
        <dbReference type="ChEBI" id="CHEBI:78346"/>
    </ligand>
</feature>
<dbReference type="EMBL" id="MFGW01000180">
    <property type="protein sequence ID" value="OGF62390.1"/>
    <property type="molecule type" value="Genomic_DNA"/>
</dbReference>
<dbReference type="PANTHER" id="PTHR10210:SF41">
    <property type="entry name" value="RIBOSE-PHOSPHATE PYROPHOSPHOKINASE 1, CHLOROPLASTIC"/>
    <property type="match status" value="1"/>
</dbReference>
<dbReference type="NCBIfam" id="NF002320">
    <property type="entry name" value="PRK01259.1"/>
    <property type="match status" value="1"/>
</dbReference>
<proteinExistence type="inferred from homology"/>
<reference evidence="14 15" key="1">
    <citation type="journal article" date="2016" name="Nat. Commun.">
        <title>Thousands of microbial genomes shed light on interconnected biogeochemical processes in an aquifer system.</title>
        <authorList>
            <person name="Anantharaman K."/>
            <person name="Brown C.T."/>
            <person name="Hug L.A."/>
            <person name="Sharon I."/>
            <person name="Castelle C.J."/>
            <person name="Probst A.J."/>
            <person name="Thomas B.C."/>
            <person name="Singh A."/>
            <person name="Wilkins M.J."/>
            <person name="Karaoz U."/>
            <person name="Brodie E.L."/>
            <person name="Williams K.H."/>
            <person name="Hubbard S.S."/>
            <person name="Banfield J.F."/>
        </authorList>
    </citation>
    <scope>NUCLEOTIDE SEQUENCE [LARGE SCALE GENOMIC DNA]</scope>
</reference>
<keyword evidence="2 12" id="KW-0808">Transferase</keyword>
<evidence type="ECO:0000256" key="6">
    <source>
        <dbReference type="ARBA" id="ARBA00022777"/>
    </source>
</evidence>
<dbReference type="GO" id="GO:0016301">
    <property type="term" value="F:kinase activity"/>
    <property type="evidence" value="ECO:0007669"/>
    <property type="project" value="UniProtKB-KW"/>
</dbReference>
<evidence type="ECO:0000259" key="13">
    <source>
        <dbReference type="Pfam" id="PF13793"/>
    </source>
</evidence>
<evidence type="ECO:0000313" key="15">
    <source>
        <dbReference type="Proteomes" id="UP000178943"/>
    </source>
</evidence>
<dbReference type="STRING" id="1817863.A2Y62_17230"/>
<dbReference type="GO" id="GO:0000287">
    <property type="term" value="F:magnesium ion binding"/>
    <property type="evidence" value="ECO:0007669"/>
    <property type="project" value="UniProtKB-UniRule"/>
</dbReference>
<dbReference type="Gene3D" id="3.40.50.2020">
    <property type="match status" value="2"/>
</dbReference>
<keyword evidence="7 12" id="KW-0067">ATP-binding</keyword>
<dbReference type="UniPathway" id="UPA00087">
    <property type="reaction ID" value="UER00172"/>
</dbReference>
<comment type="function">
    <text evidence="10 12">Involved in the biosynthesis of the central metabolite phospho-alpha-D-ribosyl-1-pyrophosphate (PRPP) via the transfer of pyrophosphoryl group from ATP to 1-hydroxyl of ribose-5-phosphate (Rib-5-P).</text>
</comment>
<evidence type="ECO:0000256" key="10">
    <source>
        <dbReference type="ARBA" id="ARBA00054914"/>
    </source>
</evidence>
<dbReference type="GO" id="GO:0002189">
    <property type="term" value="C:ribose phosphate diphosphokinase complex"/>
    <property type="evidence" value="ECO:0007669"/>
    <property type="project" value="TreeGrafter"/>
</dbReference>
<dbReference type="SMART" id="SM01400">
    <property type="entry name" value="Pribosyltran_N"/>
    <property type="match status" value="1"/>
</dbReference>
<comment type="subunit">
    <text evidence="12">Homohexamer.</text>
</comment>
<protein>
    <recommendedName>
        <fullName evidence="12">Ribose-phosphate pyrophosphokinase</fullName>
        <shortName evidence="12">RPPK</shortName>
        <ecNumber evidence="12">2.7.6.1</ecNumber>
    </recommendedName>
    <alternativeName>
        <fullName evidence="12">5-phospho-D-ribosyl alpha-1-diphosphate synthase</fullName>
    </alternativeName>
    <alternativeName>
        <fullName evidence="12">Phosphoribosyl diphosphate synthase</fullName>
    </alternativeName>
    <alternativeName>
        <fullName evidence="12">Phosphoribosyl pyrophosphate synthase</fullName>
        <shortName evidence="12">P-Rib-PP synthase</shortName>
        <shortName evidence="12">PRPP synthase</shortName>
        <shortName evidence="12">PRPPase</shortName>
    </alternativeName>
</protein>
<dbReference type="InterPro" id="IPR005946">
    <property type="entry name" value="Rib-P_diPkinase"/>
</dbReference>
<keyword evidence="5 12" id="KW-0547">Nucleotide-binding</keyword>
<dbReference type="InterPro" id="IPR029057">
    <property type="entry name" value="PRTase-like"/>
</dbReference>
<keyword evidence="6 12" id="KW-0418">Kinase</keyword>
<feature type="binding site" evidence="12">
    <location>
        <begin position="38"/>
        <end position="40"/>
    </location>
    <ligand>
        <name>ATP</name>
        <dbReference type="ChEBI" id="CHEBI:30616"/>
    </ligand>
</feature>
<dbReference type="InterPro" id="IPR037515">
    <property type="entry name" value="Rib-P_diPkinase_bac"/>
</dbReference>
<keyword evidence="4 12" id="KW-0545">Nucleotide biosynthesis</keyword>
<feature type="domain" description="Ribose-phosphate pyrophosphokinase N-terminal" evidence="13">
    <location>
        <begin position="5"/>
        <end position="121"/>
    </location>
</feature>
<evidence type="ECO:0000256" key="11">
    <source>
        <dbReference type="ARBA" id="ARBA00061444"/>
    </source>
</evidence>
<dbReference type="Pfam" id="PF13793">
    <property type="entry name" value="Pribosyltran_N"/>
    <property type="match status" value="1"/>
</dbReference>
<keyword evidence="12" id="KW-0963">Cytoplasm</keyword>
<dbReference type="Pfam" id="PF14572">
    <property type="entry name" value="Pribosyl_synth"/>
    <property type="match status" value="1"/>
</dbReference>